<feature type="binding site" evidence="7">
    <location>
        <position position="100"/>
    </location>
    <ligand>
        <name>S-adenosyl-L-methionine</name>
        <dbReference type="ChEBI" id="CHEBI:59789"/>
    </ligand>
</feature>
<evidence type="ECO:0000313" key="10">
    <source>
        <dbReference type="Proteomes" id="UP000438448"/>
    </source>
</evidence>
<dbReference type="PANTHER" id="PTHR23417">
    <property type="entry name" value="3-DEOXY-D-MANNO-OCTULOSONIC-ACID TRANSFERASE/TRNA GUANINE-N 7 - -METHYLTRANSFERASE"/>
    <property type="match status" value="1"/>
</dbReference>
<keyword evidence="5 7" id="KW-0949">S-adenosyl-L-methionine</keyword>
<reference evidence="9 10" key="1">
    <citation type="submission" date="2019-10" db="EMBL/GenBank/DDBJ databases">
        <title>Nocardia macrotermitis sp. nov. and Nocardia aurantia sp. nov., isolated from the gut of fungus growing-termite Macrotermes natalensis.</title>
        <authorList>
            <person name="Benndorf R."/>
            <person name="Schwitalla J."/>
            <person name="Martin K."/>
            <person name="De Beer W."/>
            <person name="Kaster A.-K."/>
            <person name="Vollmers J."/>
            <person name="Poulsen M."/>
            <person name="Beemelmanns C."/>
        </authorList>
    </citation>
    <scope>NUCLEOTIDE SEQUENCE [LARGE SCALE GENOMIC DNA]</scope>
    <source>
        <strain evidence="9 10">RB20</strain>
    </source>
</reference>
<feature type="binding site" evidence="7">
    <location>
        <position position="152"/>
    </location>
    <ligand>
        <name>S-adenosyl-L-methionine</name>
        <dbReference type="ChEBI" id="CHEBI:59789"/>
    </ligand>
</feature>
<evidence type="ECO:0000313" key="9">
    <source>
        <dbReference type="EMBL" id="MQY23510.1"/>
    </source>
</evidence>
<evidence type="ECO:0000256" key="4">
    <source>
        <dbReference type="ARBA" id="ARBA00022679"/>
    </source>
</evidence>
<evidence type="ECO:0000256" key="2">
    <source>
        <dbReference type="ARBA" id="ARBA00003015"/>
    </source>
</evidence>
<protein>
    <recommendedName>
        <fullName evidence="7">tRNA (guanine-N(7)-)-methyltransferase</fullName>
        <ecNumber evidence="7">2.1.1.33</ecNumber>
    </recommendedName>
    <alternativeName>
        <fullName evidence="7">tRNA (guanine(46)-N(7))-methyltransferase</fullName>
    </alternativeName>
    <alternativeName>
        <fullName evidence="7">tRNA(m7G46)-methyltransferase</fullName>
    </alternativeName>
</protein>
<dbReference type="PROSITE" id="PS51625">
    <property type="entry name" value="SAM_MT_TRMB"/>
    <property type="match status" value="1"/>
</dbReference>
<comment type="function">
    <text evidence="2 7">Catalyzes the formation of N(7)-methylguanine at position 46 (m7G46) in tRNA.</text>
</comment>
<feature type="region of interest" description="Disordered" evidence="8">
    <location>
        <begin position="1"/>
        <end position="60"/>
    </location>
</feature>
<feature type="binding site" evidence="7">
    <location>
        <begin position="256"/>
        <end position="259"/>
    </location>
    <ligand>
        <name>substrate</name>
    </ligand>
</feature>
<dbReference type="NCBIfam" id="TIGR00091">
    <property type="entry name" value="tRNA (guanosine(46)-N7)-methyltransferase TrmB"/>
    <property type="match status" value="1"/>
</dbReference>
<dbReference type="EMBL" id="WEGK01000020">
    <property type="protein sequence ID" value="MQY23510.1"/>
    <property type="molecule type" value="Genomic_DNA"/>
</dbReference>
<dbReference type="RefSeq" id="WP_153415277.1">
    <property type="nucleotide sequence ID" value="NZ_WEGK01000020.1"/>
</dbReference>
<dbReference type="PANTHER" id="PTHR23417:SF14">
    <property type="entry name" value="PENTACOTRIPEPTIDE-REPEAT REGION OF PRORP DOMAIN-CONTAINING PROTEIN"/>
    <property type="match status" value="1"/>
</dbReference>
<dbReference type="Pfam" id="PF02390">
    <property type="entry name" value="Methyltransf_4"/>
    <property type="match status" value="1"/>
</dbReference>
<dbReference type="AlphaFoldDB" id="A0A7K0DCK6"/>
<evidence type="ECO:0000256" key="7">
    <source>
        <dbReference type="HAMAP-Rule" id="MF_01057"/>
    </source>
</evidence>
<sequence>MDAVNDAANHPAEPVPGPRSTASTALGASDHAPEPAAAPAHPTGSRLHPRVTSFRSRRGALTATQQQSWARMWPRIGRDVSDDPLDAPAWFGRQAPLIIEIGCGTGTATAAMAQVEPEFDLIGIEVYRPGLAQLVQRIEREGIENIRLLRGDAVEVLEHMIAKDSLTGVRVFFPDPWPKARHHKRRLLQPSTMTLIASRLQPGGILHVATDHADYAEHIAAVGAAEPQFIGLNEAAGGDRDRFAESAPIGFDRPVTKFESKAHRAGSDITELIWGKIE</sequence>
<evidence type="ECO:0000256" key="5">
    <source>
        <dbReference type="ARBA" id="ARBA00022691"/>
    </source>
</evidence>
<dbReference type="InterPro" id="IPR055361">
    <property type="entry name" value="tRNA_methyltr_TrmB_bact"/>
</dbReference>
<proteinExistence type="inferred from homology"/>
<dbReference type="CDD" id="cd02440">
    <property type="entry name" value="AdoMet_MTases"/>
    <property type="match status" value="1"/>
</dbReference>
<feature type="binding site" evidence="7">
    <location>
        <position position="175"/>
    </location>
    <ligand>
        <name>S-adenosyl-L-methionine</name>
        <dbReference type="ChEBI" id="CHEBI:59789"/>
    </ligand>
</feature>
<evidence type="ECO:0000256" key="8">
    <source>
        <dbReference type="SAM" id="MobiDB-lite"/>
    </source>
</evidence>
<dbReference type="GO" id="GO:0043527">
    <property type="term" value="C:tRNA methyltransferase complex"/>
    <property type="evidence" value="ECO:0007669"/>
    <property type="project" value="TreeGrafter"/>
</dbReference>
<dbReference type="HAMAP" id="MF_01057">
    <property type="entry name" value="tRNA_methyltr_TrmB"/>
    <property type="match status" value="1"/>
</dbReference>
<keyword evidence="6 7" id="KW-0819">tRNA processing</keyword>
<keyword evidence="3 7" id="KW-0489">Methyltransferase</keyword>
<organism evidence="9 10">
    <name type="scientific">Nocardia macrotermitis</name>
    <dbReference type="NCBI Taxonomy" id="2585198"/>
    <lineage>
        <taxon>Bacteria</taxon>
        <taxon>Bacillati</taxon>
        <taxon>Actinomycetota</taxon>
        <taxon>Actinomycetes</taxon>
        <taxon>Mycobacteriales</taxon>
        <taxon>Nocardiaceae</taxon>
        <taxon>Nocardia</taxon>
    </lineage>
</organism>
<comment type="similarity">
    <text evidence="7">Belongs to the class I-like SAM-binding methyltransferase superfamily. TrmB family.</text>
</comment>
<dbReference type="SUPFAM" id="SSF53335">
    <property type="entry name" value="S-adenosyl-L-methionine-dependent methyltransferases"/>
    <property type="match status" value="1"/>
</dbReference>
<accession>A0A7K0DCK6</accession>
<name>A0A7K0DCK6_9NOCA</name>
<dbReference type="UniPathway" id="UPA00989"/>
<dbReference type="Gene3D" id="3.40.50.150">
    <property type="entry name" value="Vaccinia Virus protein VP39"/>
    <property type="match status" value="1"/>
</dbReference>
<feature type="binding site" evidence="7">
    <location>
        <position position="211"/>
    </location>
    <ligand>
        <name>substrate</name>
    </ligand>
</feature>
<comment type="caution">
    <text evidence="7">Lacks conserved residue(s) required for the propagation of feature annotation.</text>
</comment>
<dbReference type="InterPro" id="IPR029063">
    <property type="entry name" value="SAM-dependent_MTases_sf"/>
</dbReference>
<keyword evidence="4 7" id="KW-0808">Transferase</keyword>
<comment type="pathway">
    <text evidence="7">tRNA modification; N(7)-methylguanine-tRNA biosynthesis.</text>
</comment>
<gene>
    <name evidence="7 9" type="primary">trmB</name>
    <name evidence="9" type="ORF">NRB20_66400</name>
</gene>
<dbReference type="EC" id="2.1.1.33" evidence="7"/>
<keyword evidence="10" id="KW-1185">Reference proteome</keyword>
<evidence type="ECO:0000256" key="6">
    <source>
        <dbReference type="ARBA" id="ARBA00022694"/>
    </source>
</evidence>
<comment type="catalytic activity">
    <reaction evidence="1 7">
        <text>guanosine(46) in tRNA + S-adenosyl-L-methionine = N(7)-methylguanosine(46) in tRNA + S-adenosyl-L-homocysteine</text>
        <dbReference type="Rhea" id="RHEA:42708"/>
        <dbReference type="Rhea" id="RHEA-COMP:10188"/>
        <dbReference type="Rhea" id="RHEA-COMP:10189"/>
        <dbReference type="ChEBI" id="CHEBI:57856"/>
        <dbReference type="ChEBI" id="CHEBI:59789"/>
        <dbReference type="ChEBI" id="CHEBI:74269"/>
        <dbReference type="ChEBI" id="CHEBI:74480"/>
        <dbReference type="EC" id="2.1.1.33"/>
    </reaction>
</comment>
<dbReference type="InterPro" id="IPR003358">
    <property type="entry name" value="tRNA_(Gua-N-7)_MeTrfase_Trmb"/>
</dbReference>
<evidence type="ECO:0000256" key="1">
    <source>
        <dbReference type="ARBA" id="ARBA00000142"/>
    </source>
</evidence>
<dbReference type="OrthoDB" id="9802090at2"/>
<dbReference type="GO" id="GO:0008176">
    <property type="term" value="F:tRNA (guanine(46)-N7)-methyltransferase activity"/>
    <property type="evidence" value="ECO:0007669"/>
    <property type="project" value="UniProtKB-UniRule"/>
</dbReference>
<feature type="binding site" evidence="7">
    <location>
        <position position="125"/>
    </location>
    <ligand>
        <name>S-adenosyl-L-methionine</name>
        <dbReference type="ChEBI" id="CHEBI:59789"/>
    </ligand>
</feature>
<comment type="caution">
    <text evidence="9">The sequence shown here is derived from an EMBL/GenBank/DDBJ whole genome shotgun (WGS) entry which is preliminary data.</text>
</comment>
<dbReference type="Proteomes" id="UP000438448">
    <property type="component" value="Unassembled WGS sequence"/>
</dbReference>
<evidence type="ECO:0000256" key="3">
    <source>
        <dbReference type="ARBA" id="ARBA00022603"/>
    </source>
</evidence>
<feature type="binding site" evidence="7">
    <location>
        <position position="179"/>
    </location>
    <ligand>
        <name>substrate</name>
    </ligand>
</feature>